<dbReference type="InterPro" id="IPR037143">
    <property type="entry name" value="4-PPantetheinyl_Trfase_dom_sf"/>
</dbReference>
<evidence type="ECO:0000256" key="1">
    <source>
        <dbReference type="ARBA" id="ARBA00010990"/>
    </source>
</evidence>
<dbReference type="GO" id="GO:0000287">
    <property type="term" value="F:magnesium ion binding"/>
    <property type="evidence" value="ECO:0007669"/>
    <property type="project" value="InterPro"/>
</dbReference>
<dbReference type="InterPro" id="IPR050559">
    <property type="entry name" value="P-Pant_transferase_sf"/>
</dbReference>
<dbReference type="Proteomes" id="UP000094626">
    <property type="component" value="Chromosome"/>
</dbReference>
<comment type="similarity">
    <text evidence="1">Belongs to the P-Pant transferase superfamily. Gsp/Sfp/HetI/AcpT family.</text>
</comment>
<evidence type="ECO:0000313" key="4">
    <source>
        <dbReference type="EMBL" id="AOR77933.1"/>
    </source>
</evidence>
<dbReference type="GO" id="GO:0008897">
    <property type="term" value="F:holo-[acyl-carrier-protein] synthase activity"/>
    <property type="evidence" value="ECO:0007669"/>
    <property type="project" value="InterPro"/>
</dbReference>
<dbReference type="GO" id="GO:0019878">
    <property type="term" value="P:lysine biosynthetic process via aminoadipic acid"/>
    <property type="evidence" value="ECO:0007669"/>
    <property type="project" value="TreeGrafter"/>
</dbReference>
<evidence type="ECO:0000256" key="2">
    <source>
        <dbReference type="ARBA" id="ARBA00022679"/>
    </source>
</evidence>
<keyword evidence="5" id="KW-1185">Reference proteome</keyword>
<dbReference type="PANTHER" id="PTHR12215:SF10">
    <property type="entry name" value="L-AMINOADIPATE-SEMIALDEHYDE DEHYDROGENASE-PHOSPHOPANTETHEINYL TRANSFERASE"/>
    <property type="match status" value="1"/>
</dbReference>
<dbReference type="KEGG" id="nre:BES08_15125"/>
<keyword evidence="2 4" id="KW-0808">Transferase</keyword>
<dbReference type="RefSeq" id="WP_069708801.1">
    <property type="nucleotide sequence ID" value="NZ_CP017075.1"/>
</dbReference>
<dbReference type="InterPro" id="IPR008278">
    <property type="entry name" value="4-PPantetheinyl_Trfase_dom"/>
</dbReference>
<reference evidence="5" key="1">
    <citation type="journal article" date="2017" name="J. Biotechnol.">
        <title>Complete genome sequence of Novosphingobium resinovorum SA1, a versatile xenobiotic-degrading bacterium capable of utilizing sulfanilic acid.</title>
        <authorList>
            <person name="Hegedus B."/>
            <person name="Kos P.B."/>
            <person name="Balint B."/>
            <person name="Maroti G."/>
            <person name="Gan H.M."/>
            <person name="Perei K."/>
            <person name="Rakhely G."/>
        </authorList>
    </citation>
    <scope>NUCLEOTIDE SEQUENCE [LARGE SCALE GENOMIC DNA]</scope>
    <source>
        <strain evidence="5">SA1</strain>
    </source>
</reference>
<dbReference type="SUPFAM" id="SSF56214">
    <property type="entry name" value="4'-phosphopantetheinyl transferase"/>
    <property type="match status" value="2"/>
</dbReference>
<dbReference type="PANTHER" id="PTHR12215">
    <property type="entry name" value="PHOSPHOPANTETHEINE TRANSFERASE"/>
    <property type="match status" value="1"/>
</dbReference>
<proteinExistence type="inferred from homology"/>
<dbReference type="OrthoDB" id="9808281at2"/>
<feature type="domain" description="4'-phosphopantetheinyl transferase" evidence="3">
    <location>
        <begin position="123"/>
        <end position="191"/>
    </location>
</feature>
<gene>
    <name evidence="4" type="ORF">BES08_15125</name>
</gene>
<dbReference type="Gene3D" id="3.90.470.20">
    <property type="entry name" value="4'-phosphopantetheinyl transferase domain"/>
    <property type="match status" value="1"/>
</dbReference>
<evidence type="ECO:0000259" key="3">
    <source>
        <dbReference type="Pfam" id="PF01648"/>
    </source>
</evidence>
<protein>
    <submittedName>
        <fullName evidence="4">Phosphopantetheinyl transferase</fullName>
    </submittedName>
</protein>
<accession>A0A1D8A753</accession>
<name>A0A1D8A753_9SPHN</name>
<organism evidence="4 5">
    <name type="scientific">Novosphingobium resinovorum</name>
    <dbReference type="NCBI Taxonomy" id="158500"/>
    <lineage>
        <taxon>Bacteria</taxon>
        <taxon>Pseudomonadati</taxon>
        <taxon>Pseudomonadota</taxon>
        <taxon>Alphaproteobacteria</taxon>
        <taxon>Sphingomonadales</taxon>
        <taxon>Sphingomonadaceae</taxon>
        <taxon>Novosphingobium</taxon>
    </lineage>
</organism>
<sequence>MGEDLVATLARHGIIGERIAAPFPLWLVRADPDNAGDVSAPLSDEERARADRFRICALARRYLTAHGALRLLIEAEFGIAASRQRYGVNDFGKPHLRDVPHVQCNMSYSGEVALVAFARHVEIGIDMERVRSVDDAAGLAAMYYTDRELMQLNERPDAFSDHAFLTVWVRKEACSKALGKGLSIAPSSFECGVGCGPRNVLVDGEVVESDVVDPKGGLLMSWAMRGQC</sequence>
<dbReference type="Pfam" id="PF01648">
    <property type="entry name" value="ACPS"/>
    <property type="match status" value="1"/>
</dbReference>
<dbReference type="AlphaFoldDB" id="A0A1D8A753"/>
<evidence type="ECO:0000313" key="5">
    <source>
        <dbReference type="Proteomes" id="UP000094626"/>
    </source>
</evidence>
<dbReference type="EMBL" id="CP017075">
    <property type="protein sequence ID" value="AOR77933.1"/>
    <property type="molecule type" value="Genomic_DNA"/>
</dbReference>
<dbReference type="GO" id="GO:0005829">
    <property type="term" value="C:cytosol"/>
    <property type="evidence" value="ECO:0007669"/>
    <property type="project" value="TreeGrafter"/>
</dbReference>